<dbReference type="GeneID" id="43653755"/>
<sequence length="125" mass="14415">MLWLLQLRIGSGSFLCFPLFIFPYSLHVNRCGECSLHGAEGFLGSMQRCPPPSLPRQRCTYILRAWRGIHGCSHTIRTQARVKPSHGSSPAGSAAKKWLHHVTDMTDNNKYCRIEVYRWRERIRC</sequence>
<protein>
    <submittedName>
        <fullName evidence="1">Uncharacterized protein</fullName>
    </submittedName>
</protein>
<reference evidence="1 2" key="1">
    <citation type="submission" date="2019-04" db="EMBL/GenBank/DDBJ databases">
        <title>Friends and foes A comparative genomics studyof 23 Aspergillus species from section Flavi.</title>
        <authorList>
            <consortium name="DOE Joint Genome Institute"/>
            <person name="Kjaerbolling I."/>
            <person name="Vesth T."/>
            <person name="Frisvad J.C."/>
            <person name="Nybo J.L."/>
            <person name="Theobald S."/>
            <person name="Kildgaard S."/>
            <person name="Isbrandt T."/>
            <person name="Kuo A."/>
            <person name="Sato A."/>
            <person name="Lyhne E.K."/>
            <person name="Kogle M.E."/>
            <person name="Wiebenga A."/>
            <person name="Kun R.S."/>
            <person name="Lubbers R.J."/>
            <person name="Makela M.R."/>
            <person name="Barry K."/>
            <person name="Chovatia M."/>
            <person name="Clum A."/>
            <person name="Daum C."/>
            <person name="Haridas S."/>
            <person name="He G."/>
            <person name="LaButti K."/>
            <person name="Lipzen A."/>
            <person name="Mondo S."/>
            <person name="Riley R."/>
            <person name="Salamov A."/>
            <person name="Simmons B.A."/>
            <person name="Magnuson J.K."/>
            <person name="Henrissat B."/>
            <person name="Mortensen U.H."/>
            <person name="Larsen T.O."/>
            <person name="Devries R.P."/>
            <person name="Grigoriev I.V."/>
            <person name="Machida M."/>
            <person name="Baker S.E."/>
            <person name="Andersen M.R."/>
        </authorList>
    </citation>
    <scope>NUCLEOTIDE SEQUENCE [LARGE SCALE GENOMIC DNA]</scope>
    <source>
        <strain evidence="1 2">CBS 763.97</strain>
    </source>
</reference>
<organism evidence="1 2">
    <name type="scientific">Aspergillus caelatus</name>
    <dbReference type="NCBI Taxonomy" id="61420"/>
    <lineage>
        <taxon>Eukaryota</taxon>
        <taxon>Fungi</taxon>
        <taxon>Dikarya</taxon>
        <taxon>Ascomycota</taxon>
        <taxon>Pezizomycotina</taxon>
        <taxon>Eurotiomycetes</taxon>
        <taxon>Eurotiomycetidae</taxon>
        <taxon>Eurotiales</taxon>
        <taxon>Aspergillaceae</taxon>
        <taxon>Aspergillus</taxon>
        <taxon>Aspergillus subgen. Circumdati</taxon>
    </lineage>
</organism>
<keyword evidence="2" id="KW-1185">Reference proteome</keyword>
<dbReference type="Proteomes" id="UP000326268">
    <property type="component" value="Unassembled WGS sequence"/>
</dbReference>
<name>A0A5N6ZJW3_9EURO</name>
<dbReference type="AlphaFoldDB" id="A0A5N6ZJW3"/>
<gene>
    <name evidence="1" type="ORF">BDV27DRAFT_138758</name>
</gene>
<accession>A0A5N6ZJW3</accession>
<evidence type="ECO:0000313" key="1">
    <source>
        <dbReference type="EMBL" id="KAE8357755.1"/>
    </source>
</evidence>
<evidence type="ECO:0000313" key="2">
    <source>
        <dbReference type="Proteomes" id="UP000326268"/>
    </source>
</evidence>
<dbReference type="EMBL" id="ML737967">
    <property type="protein sequence ID" value="KAE8357755.1"/>
    <property type="molecule type" value="Genomic_DNA"/>
</dbReference>
<proteinExistence type="predicted"/>
<dbReference type="RefSeq" id="XP_031920836.1">
    <property type="nucleotide sequence ID" value="XM_032069309.1"/>
</dbReference>